<feature type="domain" description="4Fe-4S ferredoxin-type" evidence="8">
    <location>
        <begin position="353"/>
        <end position="382"/>
    </location>
</feature>
<dbReference type="GO" id="GO:0005886">
    <property type="term" value="C:plasma membrane"/>
    <property type="evidence" value="ECO:0007669"/>
    <property type="project" value="TreeGrafter"/>
</dbReference>
<keyword evidence="7" id="KW-0812">Transmembrane</keyword>
<keyword evidence="5" id="KW-0408">Iron</keyword>
<evidence type="ECO:0000256" key="1">
    <source>
        <dbReference type="ARBA" id="ARBA00022448"/>
    </source>
</evidence>
<dbReference type="Gene3D" id="3.30.70.20">
    <property type="match status" value="3"/>
</dbReference>
<feature type="transmembrane region" description="Helical" evidence="7">
    <location>
        <begin position="52"/>
        <end position="73"/>
    </location>
</feature>
<evidence type="ECO:0000313" key="10">
    <source>
        <dbReference type="Proteomes" id="UP000614424"/>
    </source>
</evidence>
<dbReference type="InterPro" id="IPR051684">
    <property type="entry name" value="Electron_Trans/Redox"/>
</dbReference>
<keyword evidence="7" id="KW-0472">Membrane</keyword>
<proteinExistence type="predicted"/>
<feature type="domain" description="4Fe-4S ferredoxin-type" evidence="8">
    <location>
        <begin position="471"/>
        <end position="503"/>
    </location>
</feature>
<dbReference type="SUPFAM" id="SSF54862">
    <property type="entry name" value="4Fe-4S ferredoxins"/>
    <property type="match status" value="2"/>
</dbReference>
<dbReference type="PANTHER" id="PTHR30176:SF3">
    <property type="entry name" value="FERREDOXIN-TYPE PROTEIN NAPH"/>
    <property type="match status" value="1"/>
</dbReference>
<dbReference type="PROSITE" id="PS51379">
    <property type="entry name" value="4FE4S_FER_2"/>
    <property type="match status" value="6"/>
</dbReference>
<dbReference type="Proteomes" id="UP000614424">
    <property type="component" value="Unassembled WGS sequence"/>
</dbReference>
<feature type="domain" description="4Fe-4S ferredoxin-type" evidence="8">
    <location>
        <begin position="230"/>
        <end position="256"/>
    </location>
</feature>
<keyword evidence="2" id="KW-0004">4Fe-4S</keyword>
<dbReference type="Pfam" id="PF12801">
    <property type="entry name" value="Fer4_5"/>
    <property type="match status" value="2"/>
</dbReference>
<dbReference type="GO" id="GO:0046872">
    <property type="term" value="F:metal ion binding"/>
    <property type="evidence" value="ECO:0007669"/>
    <property type="project" value="UniProtKB-KW"/>
</dbReference>
<name>A0A8J6NH20_9BACT</name>
<organism evidence="9 10">
    <name type="scientific">Candidatus Desulfobia pelagia</name>
    <dbReference type="NCBI Taxonomy" id="2841692"/>
    <lineage>
        <taxon>Bacteria</taxon>
        <taxon>Pseudomonadati</taxon>
        <taxon>Thermodesulfobacteriota</taxon>
        <taxon>Desulfobulbia</taxon>
        <taxon>Desulfobulbales</taxon>
        <taxon>Desulfobulbaceae</taxon>
        <taxon>Candidatus Desulfobia</taxon>
    </lineage>
</organism>
<evidence type="ECO:0000256" key="6">
    <source>
        <dbReference type="ARBA" id="ARBA00023014"/>
    </source>
</evidence>
<keyword evidence="6" id="KW-0411">Iron-sulfur</keyword>
<dbReference type="Pfam" id="PF12838">
    <property type="entry name" value="Fer4_7"/>
    <property type="match status" value="1"/>
</dbReference>
<feature type="domain" description="4Fe-4S ferredoxin-type" evidence="8">
    <location>
        <begin position="437"/>
        <end position="466"/>
    </location>
</feature>
<dbReference type="Pfam" id="PF13187">
    <property type="entry name" value="Fer4_9"/>
    <property type="match status" value="1"/>
</dbReference>
<dbReference type="InterPro" id="IPR017900">
    <property type="entry name" value="4Fe4S_Fe_S_CS"/>
</dbReference>
<feature type="domain" description="4Fe-4S ferredoxin-type" evidence="8">
    <location>
        <begin position="390"/>
        <end position="422"/>
    </location>
</feature>
<evidence type="ECO:0000256" key="4">
    <source>
        <dbReference type="ARBA" id="ARBA00022982"/>
    </source>
</evidence>
<accession>A0A8J6NH20</accession>
<feature type="transmembrane region" description="Helical" evidence="7">
    <location>
        <begin position="118"/>
        <end position="139"/>
    </location>
</feature>
<sequence>MKQIYLKSLRVWVSLLVLTCTSFVFLDLLGKLPSIFVDCILYFQGIPSLLRFIHSAGWASAGFIFVLLITVLFGRTYCSFMCPLGTLQDILIRIRKPLGMHKKRLVFSYQRPQNILRYGVLFLTVASCLTGSLLLLSLFDPFSQFGRIVSDMIRPLVVGVNNVLADIVEWDGFYFLYPLEYKAPHPSTLILPVAVFALLLYLTANKGRFFCNSLCPLGALLGLLSYRSLLTIAIDRDVCTSCGRCVMLCKAGCIDLREKQVDFSRCVSCFNCIRSCPEAAIQFRPSVLSEKKKVPRFQQERRIILTSLLFLFSFGSKNVYATPTKPRKPQVKNERPTTVINEKHFPVIPPGGKSLSHFFSSCTACHLCVSICPTGVLQPSLVEYGIDGILKPRLNTLKGFCNFECTRCGEVCPTGAIQPLSVAEKKQTQMGKTQFIKKNCVVETDKKDCGACAEHCPTKAVRMVPFEGKLKIPELDNKYCIGCGACEHICPVLPHKAIFVDGLATQGTAEPPKSKPITIVPMEDFPF</sequence>
<keyword evidence="4" id="KW-0249">Electron transport</keyword>
<dbReference type="EMBL" id="JACNJZ010000209">
    <property type="protein sequence ID" value="MBC8319003.1"/>
    <property type="molecule type" value="Genomic_DNA"/>
</dbReference>
<evidence type="ECO:0000259" key="8">
    <source>
        <dbReference type="PROSITE" id="PS51379"/>
    </source>
</evidence>
<dbReference type="Pfam" id="PF12800">
    <property type="entry name" value="Fer4_4"/>
    <property type="match status" value="1"/>
</dbReference>
<feature type="transmembrane region" description="Helical" evidence="7">
    <location>
        <begin position="183"/>
        <end position="202"/>
    </location>
</feature>
<feature type="transmembrane region" description="Helical" evidence="7">
    <location>
        <begin position="12"/>
        <end position="32"/>
    </location>
</feature>
<dbReference type="CDD" id="cd16373">
    <property type="entry name" value="DMSOR_beta_like"/>
    <property type="match status" value="1"/>
</dbReference>
<dbReference type="InterPro" id="IPR017896">
    <property type="entry name" value="4Fe4S_Fe-S-bd"/>
</dbReference>
<evidence type="ECO:0000313" key="9">
    <source>
        <dbReference type="EMBL" id="MBC8319003.1"/>
    </source>
</evidence>
<evidence type="ECO:0000256" key="5">
    <source>
        <dbReference type="ARBA" id="ARBA00023004"/>
    </source>
</evidence>
<comment type="caution">
    <text evidence="9">The sequence shown here is derived from an EMBL/GenBank/DDBJ whole genome shotgun (WGS) entry which is preliminary data.</text>
</comment>
<keyword evidence="3" id="KW-0479">Metal-binding</keyword>
<dbReference type="PROSITE" id="PS00198">
    <property type="entry name" value="4FE4S_FER_1"/>
    <property type="match status" value="3"/>
</dbReference>
<protein>
    <submittedName>
        <fullName evidence="9">4Fe-4S binding protein</fullName>
    </submittedName>
</protein>
<gene>
    <name evidence="9" type="ORF">H8E41_13985</name>
</gene>
<keyword evidence="1" id="KW-0813">Transport</keyword>
<feature type="domain" description="4Fe-4S ferredoxin-type" evidence="8">
    <location>
        <begin position="257"/>
        <end position="286"/>
    </location>
</feature>
<feature type="transmembrane region" description="Helical" evidence="7">
    <location>
        <begin position="214"/>
        <end position="234"/>
    </location>
</feature>
<dbReference type="AlphaFoldDB" id="A0A8J6NH20"/>
<keyword evidence="7" id="KW-1133">Transmembrane helix</keyword>
<dbReference type="PANTHER" id="PTHR30176">
    <property type="entry name" value="FERREDOXIN-TYPE PROTEIN NAPH"/>
    <property type="match status" value="1"/>
</dbReference>
<evidence type="ECO:0000256" key="3">
    <source>
        <dbReference type="ARBA" id="ARBA00022723"/>
    </source>
</evidence>
<dbReference type="GO" id="GO:0051539">
    <property type="term" value="F:4 iron, 4 sulfur cluster binding"/>
    <property type="evidence" value="ECO:0007669"/>
    <property type="project" value="UniProtKB-KW"/>
</dbReference>
<reference evidence="9 10" key="1">
    <citation type="submission" date="2020-08" db="EMBL/GenBank/DDBJ databases">
        <title>Bridging the membrane lipid divide: bacteria of the FCB group superphylum have the potential to synthesize archaeal ether lipids.</title>
        <authorList>
            <person name="Villanueva L."/>
            <person name="Von Meijenfeldt F.A.B."/>
            <person name="Westbye A.B."/>
            <person name="Yadav S."/>
            <person name="Hopmans E.C."/>
            <person name="Dutilh B.E."/>
            <person name="Sinninghe Damste J.S."/>
        </authorList>
    </citation>
    <scope>NUCLEOTIDE SEQUENCE [LARGE SCALE GENOMIC DNA]</scope>
    <source>
        <strain evidence="9">NIOZ-UU47</strain>
    </source>
</reference>
<evidence type="ECO:0000256" key="2">
    <source>
        <dbReference type="ARBA" id="ARBA00022485"/>
    </source>
</evidence>
<evidence type="ECO:0000256" key="7">
    <source>
        <dbReference type="SAM" id="Phobius"/>
    </source>
</evidence>